<comment type="caution">
    <text evidence="2">The sequence shown here is derived from an EMBL/GenBank/DDBJ whole genome shotgun (WGS) entry which is preliminary data.</text>
</comment>
<evidence type="ECO:0000313" key="2">
    <source>
        <dbReference type="EMBL" id="CDH47575.1"/>
    </source>
</evidence>
<feature type="domain" description="vWA found in TerF C terminus" evidence="1">
    <location>
        <begin position="26"/>
        <end position="90"/>
    </location>
</feature>
<sequence>MLLRVKSRKSEPNWSLHTDHTMPSVEVIRELSKQPVFIQFVGIGKEDFPFLHKLDELLGRFIDNAGFMQVNDIDTIKDVELYDRLLNEFP</sequence>
<evidence type="ECO:0000313" key="3">
    <source>
        <dbReference type="Proteomes" id="UP000019184"/>
    </source>
</evidence>
<protein>
    <recommendedName>
        <fullName evidence="1">vWA found in TerF C terminus domain-containing protein</fullName>
    </recommendedName>
</protein>
<proteinExistence type="predicted"/>
<dbReference type="Proteomes" id="UP000019184">
    <property type="component" value="Unassembled WGS sequence"/>
</dbReference>
<dbReference type="AlphaFoldDB" id="A0A7U7J4R8"/>
<keyword evidence="3" id="KW-1185">Reference proteome</keyword>
<organism evidence="2 3">
    <name type="scientific">Candidatus Contendobacter odensis Run_B_J11</name>
    <dbReference type="NCBI Taxonomy" id="1400861"/>
    <lineage>
        <taxon>Bacteria</taxon>
        <taxon>Pseudomonadati</taxon>
        <taxon>Pseudomonadota</taxon>
        <taxon>Gammaproteobacteria</taxon>
        <taxon>Candidatus Competibacteraceae</taxon>
        <taxon>Candidatus Contendibacter</taxon>
    </lineage>
</organism>
<dbReference type="EMBL" id="CBTK010000303">
    <property type="protein sequence ID" value="CDH47575.1"/>
    <property type="molecule type" value="Genomic_DNA"/>
</dbReference>
<gene>
    <name evidence="2" type="ORF">BN874_840038</name>
</gene>
<name>A0A7U7J4R8_9GAMM</name>
<dbReference type="InterPro" id="IPR019303">
    <property type="entry name" value="vWA_TerF_C"/>
</dbReference>
<dbReference type="Pfam" id="PF10138">
    <property type="entry name" value="vWA-TerF-like"/>
    <property type="match status" value="1"/>
</dbReference>
<evidence type="ECO:0000259" key="1">
    <source>
        <dbReference type="Pfam" id="PF10138"/>
    </source>
</evidence>
<accession>A0A7U7J4R8</accession>
<reference evidence="2 3" key="1">
    <citation type="journal article" date="2014" name="ISME J.">
        <title>Candidatus Competibacter-lineage genomes retrieved from metagenomes reveal functional metabolic diversity.</title>
        <authorList>
            <person name="McIlroy S.J."/>
            <person name="Albertsen M."/>
            <person name="Andresen E.K."/>
            <person name="Saunders A.M."/>
            <person name="Kristiansen R."/>
            <person name="Stokholm-Bjerregaard M."/>
            <person name="Nielsen K.L."/>
            <person name="Nielsen P.H."/>
        </authorList>
    </citation>
    <scope>NUCLEOTIDE SEQUENCE [LARGE SCALE GENOMIC DNA]</scope>
    <source>
        <strain evidence="2 3">Run_B_J11</strain>
    </source>
</reference>